<organism evidence="1 2">
    <name type="scientific">Cyanophage S-TIM4</name>
    <dbReference type="NCBI Taxonomy" id="1048189"/>
    <lineage>
        <taxon>Viruses</taxon>
        <taxon>Duplodnaviria</taxon>
        <taxon>Heunggongvirae</taxon>
        <taxon>Uroviricota</taxon>
        <taxon>Caudoviricetes</taxon>
        <taxon>Pantevenvirales</taxon>
        <taxon>Kyanoviridae</taxon>
        <taxon>Thaumasvirus</taxon>
        <taxon>Thaumasvirus stim4</taxon>
    </lineage>
</organism>
<dbReference type="KEGG" id="vg:54997251"/>
<evidence type="ECO:0000313" key="2">
    <source>
        <dbReference type="Proteomes" id="UP000257501"/>
    </source>
</evidence>
<name>A0A345AWI9_9CAUD</name>
<evidence type="ECO:0000313" key="1">
    <source>
        <dbReference type="EMBL" id="AXF41272.1"/>
    </source>
</evidence>
<accession>A0A345AWI9</accession>
<dbReference type="RefSeq" id="YP_009806393.1">
    <property type="nucleotide sequence ID" value="NC_048015.1"/>
</dbReference>
<protein>
    <submittedName>
        <fullName evidence="1">Uncharacterized protein</fullName>
    </submittedName>
</protein>
<reference evidence="1 2" key="1">
    <citation type="journal article" date="2011" name="Nature">
        <title>Genomic island variability facilitates Prochlorococcus-virus coexistence.</title>
        <authorList>
            <person name="Avrani S."/>
            <person name="Wurtzel O."/>
            <person name="Sharon I."/>
            <person name="Sorek R."/>
            <person name="Lindell D."/>
        </authorList>
    </citation>
    <scope>NUCLEOTIDE SEQUENCE [LARGE SCALE GENOMIC DNA]</scope>
</reference>
<proteinExistence type="predicted"/>
<dbReference type="Proteomes" id="UP000257501">
    <property type="component" value="Segment"/>
</dbReference>
<dbReference type="GeneID" id="54997251"/>
<gene>
    <name evidence="1" type="primary">ORF_136</name>
    <name evidence="1" type="ORF">S-TIM4_ORF_136</name>
</gene>
<keyword evidence="2" id="KW-1185">Reference proteome</keyword>
<sequence>MDYNPYSPEWHRKRYLKEALFKYLDDYVENDIIINDIKDILHSRSDEAYKEYTKLNQLSAKLSKE</sequence>
<dbReference type="EMBL" id="MH512890">
    <property type="protein sequence ID" value="AXF41272.1"/>
    <property type="molecule type" value="Genomic_DNA"/>
</dbReference>